<keyword evidence="1" id="KW-0472">Membrane</keyword>
<keyword evidence="1" id="KW-0812">Transmembrane</keyword>
<feature type="transmembrane region" description="Helical" evidence="1">
    <location>
        <begin position="149"/>
        <end position="171"/>
    </location>
</feature>
<sequence length="438" mass="46186">MYDIYILAVFVVAIAIMILMISKWNVHPAITLLLVVIALGLSIGLSGEKTMSLLNKGFGDTIGKVGLLFFLGCVLGKLLEGTGAAIKITNFMYNVFGKKHAIWAIAVASAILGIPILADTIVIVLIPIISNLALQTGASMAQYGTVLYLGAYVTASAVPPTPGPLAAAAFLNLDLSQAILWGILISIPGIFAGTLYCKYLNIPVEPKEEFLAKSNEDSKLSLIQSMAPIILPILLIMLSSLFKNVEMNATLKSFILVLGNPIVAMLIAITYSLSLTGRKWRTKEVLNDWVETGLRLAAMPIIVTGLGGSLALIIKDTKVAESIANSISHLNIPSVLIPFTIAALVNTITGSNTLGVLTGAAIIEPMMGSLNLSPLAAYLACATGAQIFKHSNSSGFWVTVSLSNMNLAQGLKSVGVATAISGFTSGIIVLILDMFELI</sequence>
<protein>
    <submittedName>
        <fullName evidence="2">Gnt-I system</fullName>
    </submittedName>
</protein>
<dbReference type="InterPro" id="IPR003474">
    <property type="entry name" value="Glcn_transporter"/>
</dbReference>
<accession>A0A377H3W7</accession>
<feature type="transmembrane region" description="Helical" evidence="1">
    <location>
        <begin position="67"/>
        <end position="89"/>
    </location>
</feature>
<keyword evidence="1" id="KW-1133">Transmembrane helix</keyword>
<feature type="transmembrane region" description="Helical" evidence="1">
    <location>
        <begin position="254"/>
        <end position="273"/>
    </location>
</feature>
<dbReference type="PANTHER" id="PTHR30354:SF11">
    <property type="entry name" value="PERMEASE"/>
    <property type="match status" value="1"/>
</dbReference>
<evidence type="ECO:0000313" key="3">
    <source>
        <dbReference type="Proteomes" id="UP000254232"/>
    </source>
</evidence>
<dbReference type="GO" id="GO:0005886">
    <property type="term" value="C:plasma membrane"/>
    <property type="evidence" value="ECO:0007669"/>
    <property type="project" value="TreeGrafter"/>
</dbReference>
<evidence type="ECO:0000256" key="1">
    <source>
        <dbReference type="SAM" id="Phobius"/>
    </source>
</evidence>
<feature type="transmembrane region" description="Helical" evidence="1">
    <location>
        <begin position="222"/>
        <end position="242"/>
    </location>
</feature>
<feature type="transmembrane region" description="Helical" evidence="1">
    <location>
        <begin position="29"/>
        <end position="47"/>
    </location>
</feature>
<dbReference type="Proteomes" id="UP000254232">
    <property type="component" value="Unassembled WGS sequence"/>
</dbReference>
<evidence type="ECO:0000313" key="2">
    <source>
        <dbReference type="EMBL" id="STO37139.1"/>
    </source>
</evidence>
<feature type="transmembrane region" description="Helical" evidence="1">
    <location>
        <begin position="414"/>
        <end position="435"/>
    </location>
</feature>
<dbReference type="EMBL" id="UGGZ01000001">
    <property type="protein sequence ID" value="STO37139.1"/>
    <property type="molecule type" value="Genomic_DNA"/>
</dbReference>
<dbReference type="GeneID" id="77264535"/>
<organism evidence="2 3">
    <name type="scientific">Gallibacterium anatis</name>
    <dbReference type="NCBI Taxonomy" id="750"/>
    <lineage>
        <taxon>Bacteria</taxon>
        <taxon>Pseudomonadati</taxon>
        <taxon>Pseudomonadota</taxon>
        <taxon>Gammaproteobacteria</taxon>
        <taxon>Pasteurellales</taxon>
        <taxon>Pasteurellaceae</taxon>
        <taxon>Gallibacterium</taxon>
    </lineage>
</organism>
<feature type="transmembrane region" description="Helical" evidence="1">
    <location>
        <begin position="178"/>
        <end position="202"/>
    </location>
</feature>
<reference evidence="2 3" key="1">
    <citation type="submission" date="2018-06" db="EMBL/GenBank/DDBJ databases">
        <authorList>
            <consortium name="Pathogen Informatics"/>
            <person name="Doyle S."/>
        </authorList>
    </citation>
    <scope>NUCLEOTIDE SEQUENCE [LARGE SCALE GENOMIC DNA]</scope>
    <source>
        <strain evidence="2 3">NCTC11413</strain>
    </source>
</reference>
<name>A0A377H3W7_9PAST</name>
<feature type="transmembrane region" description="Helical" evidence="1">
    <location>
        <begin position="335"/>
        <end position="363"/>
    </location>
</feature>
<gene>
    <name evidence="2" type="primary">gntT</name>
    <name evidence="2" type="ORF">NCTC11413_00228</name>
</gene>
<feature type="transmembrane region" description="Helical" evidence="1">
    <location>
        <begin position="6"/>
        <end position="22"/>
    </location>
</feature>
<dbReference type="Pfam" id="PF02447">
    <property type="entry name" value="GntP_permease"/>
    <property type="match status" value="1"/>
</dbReference>
<proteinExistence type="predicted"/>
<dbReference type="RefSeq" id="WP_018346758.1">
    <property type="nucleotide sequence ID" value="NZ_JARTCO010000013.1"/>
</dbReference>
<dbReference type="AlphaFoldDB" id="A0A377H3W7"/>
<dbReference type="GO" id="GO:0015128">
    <property type="term" value="F:gluconate transmembrane transporter activity"/>
    <property type="evidence" value="ECO:0007669"/>
    <property type="project" value="InterPro"/>
</dbReference>
<dbReference type="PANTHER" id="PTHR30354">
    <property type="entry name" value="GNT FAMILY GLUCONATE TRANSPORTER"/>
    <property type="match status" value="1"/>
</dbReference>
<feature type="transmembrane region" description="Helical" evidence="1">
    <location>
        <begin position="101"/>
        <end position="129"/>
    </location>
</feature>
<feature type="transmembrane region" description="Helical" evidence="1">
    <location>
        <begin position="293"/>
        <end position="314"/>
    </location>
</feature>